<feature type="domain" description="Metallo-beta-lactamase" evidence="1">
    <location>
        <begin position="34"/>
        <end position="219"/>
    </location>
</feature>
<dbReference type="PANTHER" id="PTHR42951:SF14">
    <property type="entry name" value="METALLO-BETA-LACTAMASE SUPERFAMILY PROTEIN"/>
    <property type="match status" value="1"/>
</dbReference>
<dbReference type="Gene3D" id="3.60.15.10">
    <property type="entry name" value="Ribonuclease Z/Hydroxyacylglutathione hydrolase-like"/>
    <property type="match status" value="1"/>
</dbReference>
<sequence length="286" mass="31280">MKNSQKARISMSDLAIDVYTCQAFELPGGGSFSPTTSTLITGPTEAILVDTQFLATDVDEVIERIEDSGKRLTTIFITHGHFDHFFGLERLLNRFPEARAVAVPAVAKSIATNLESDRAYVRDFFGGQALDNAAVPEPLDNLVLTVDGTEMLAIEIEQADTSPTAIIHLPTLHTVIAGDVVYNGVNPMLAMTNRNDWPNWIASVDYLASLNPTTVVAGHKRPELDDPAACIDETREYLQEFAANVDDLENARELVAHMQSRFPDHANPSTLVVSAVTAFKQKKKNA</sequence>
<gene>
    <name evidence="2" type="ORF">R4315_08020</name>
</gene>
<dbReference type="InterPro" id="IPR001279">
    <property type="entry name" value="Metallo-B-lactamas"/>
</dbReference>
<organism evidence="2 3">
    <name type="scientific">Rhodococcus oxybenzonivorans</name>
    <dbReference type="NCBI Taxonomy" id="1990687"/>
    <lineage>
        <taxon>Bacteria</taxon>
        <taxon>Bacillati</taxon>
        <taxon>Actinomycetota</taxon>
        <taxon>Actinomycetes</taxon>
        <taxon>Mycobacteriales</taxon>
        <taxon>Nocardiaceae</taxon>
        <taxon>Rhodococcus</taxon>
    </lineage>
</organism>
<dbReference type="AlphaFoldDB" id="A0AAE4UXD2"/>
<dbReference type="InterPro" id="IPR050855">
    <property type="entry name" value="NDM-1-like"/>
</dbReference>
<accession>A0AAE4UXD2</accession>
<dbReference type="InterPro" id="IPR036866">
    <property type="entry name" value="RibonucZ/Hydroxyglut_hydro"/>
</dbReference>
<dbReference type="SMART" id="SM00849">
    <property type="entry name" value="Lactamase_B"/>
    <property type="match status" value="1"/>
</dbReference>
<evidence type="ECO:0000313" key="3">
    <source>
        <dbReference type="Proteomes" id="UP001185863"/>
    </source>
</evidence>
<evidence type="ECO:0000313" key="2">
    <source>
        <dbReference type="EMBL" id="MDV7264490.1"/>
    </source>
</evidence>
<dbReference type="Pfam" id="PF00753">
    <property type="entry name" value="Lactamase_B"/>
    <property type="match status" value="1"/>
</dbReference>
<reference evidence="2" key="1">
    <citation type="submission" date="2023-10" db="EMBL/GenBank/DDBJ databases">
        <title>Development of a sustainable strategy for remediation of hydrocarbon-contaminated territories based on the waste exchange concept.</title>
        <authorList>
            <person name="Krivoruchko A."/>
        </authorList>
    </citation>
    <scope>NUCLEOTIDE SEQUENCE</scope>
    <source>
        <strain evidence="2">IEGM 68</strain>
    </source>
</reference>
<evidence type="ECO:0000259" key="1">
    <source>
        <dbReference type="SMART" id="SM00849"/>
    </source>
</evidence>
<comment type="caution">
    <text evidence="2">The sequence shown here is derived from an EMBL/GenBank/DDBJ whole genome shotgun (WGS) entry which is preliminary data.</text>
</comment>
<proteinExistence type="predicted"/>
<dbReference type="PANTHER" id="PTHR42951">
    <property type="entry name" value="METALLO-BETA-LACTAMASE DOMAIN-CONTAINING"/>
    <property type="match status" value="1"/>
</dbReference>
<dbReference type="RefSeq" id="WP_317747603.1">
    <property type="nucleotide sequence ID" value="NZ_JAWLUQ010000017.1"/>
</dbReference>
<dbReference type="EMBL" id="JAWLUP010000012">
    <property type="protein sequence ID" value="MDV7264490.1"/>
    <property type="molecule type" value="Genomic_DNA"/>
</dbReference>
<dbReference type="SUPFAM" id="SSF56281">
    <property type="entry name" value="Metallo-hydrolase/oxidoreductase"/>
    <property type="match status" value="1"/>
</dbReference>
<dbReference type="Proteomes" id="UP001185863">
    <property type="component" value="Unassembled WGS sequence"/>
</dbReference>
<protein>
    <submittedName>
        <fullName evidence="2">MBL fold metallo-hydrolase</fullName>
    </submittedName>
</protein>
<dbReference type="CDD" id="cd07739">
    <property type="entry name" value="metallo-hydrolase-like_MBL-fold"/>
    <property type="match status" value="1"/>
</dbReference>
<name>A0AAE4UXD2_9NOCA</name>